<feature type="domain" description="Carboxyltransferase" evidence="1">
    <location>
        <begin position="21"/>
        <end position="134"/>
    </location>
</feature>
<organism evidence="2 3">
    <name type="scientific">Arthrobacter globiformis (strain ATCC 8010 / DSM 20124 / JCM 1332 / NBRC 12137 / NCIMB 8907 / NRRL B-2979 / 168)</name>
    <dbReference type="NCBI Taxonomy" id="1077972"/>
    <lineage>
        <taxon>Bacteria</taxon>
        <taxon>Bacillati</taxon>
        <taxon>Actinomycetota</taxon>
        <taxon>Actinomycetes</taxon>
        <taxon>Micrococcales</taxon>
        <taxon>Micrococcaceae</taxon>
        <taxon>Arthrobacter</taxon>
    </lineage>
</organism>
<sequence length="220" mass="23821">MRFSPTFTVINSGQNQASAIISGTDALAVRRKIISLEKAIELYGLPGIGEVTTAGRSLVVDYDPLLWSHASIKAALIALESTVAQPLESPPAQLFEWPLSLEAEDADLQLAAAASELTPEAFVARLTRRTHIVQDFATPGISPQLFRRDFRGLSAGYRPREVARLVLPGTLTISSEGFAVTAAGTATYDLVIGTVPARCVDPETASFRIGDRIRFRMPRR</sequence>
<dbReference type="Gene3D" id="3.30.1360.40">
    <property type="match status" value="1"/>
</dbReference>
<proteinExistence type="predicted"/>
<dbReference type="RefSeq" id="WP_003805795.1">
    <property type="nucleotide sequence ID" value="NZ_BAEG01000094.1"/>
</dbReference>
<reference evidence="2 3" key="1">
    <citation type="submission" date="2011-12" db="EMBL/GenBank/DDBJ databases">
        <title>Whole genome shotgun sequence of Arthrobacter globiformis NBRC 12137.</title>
        <authorList>
            <person name="Miyazawa S."/>
            <person name="Hosoyama A."/>
            <person name="Tsuchikane K."/>
            <person name="Katsumata H."/>
            <person name="Yamazaki S."/>
            <person name="Fujita N."/>
        </authorList>
    </citation>
    <scope>NUCLEOTIDE SEQUENCE [LARGE SCALE GENOMIC DNA]</scope>
    <source>
        <strain evidence="2 3">NBRC 12137</strain>
    </source>
</reference>
<accession>H0QSV4</accession>
<evidence type="ECO:0000313" key="3">
    <source>
        <dbReference type="Proteomes" id="UP000003828"/>
    </source>
</evidence>
<dbReference type="EMBL" id="BAEG01000094">
    <property type="protein sequence ID" value="GAB15905.1"/>
    <property type="molecule type" value="Genomic_DNA"/>
</dbReference>
<dbReference type="InterPro" id="IPR003833">
    <property type="entry name" value="CT_C_D"/>
</dbReference>
<keyword evidence="3" id="KW-1185">Reference proteome</keyword>
<dbReference type="AlphaFoldDB" id="H0QSV4"/>
<dbReference type="SUPFAM" id="SSF160467">
    <property type="entry name" value="PH0987 N-terminal domain-like"/>
    <property type="match status" value="1"/>
</dbReference>
<protein>
    <recommendedName>
        <fullName evidence="1">Carboxyltransferase domain-containing protein</fullName>
    </recommendedName>
</protein>
<name>H0QSV4_ARTG1</name>
<gene>
    <name evidence="2" type="ORF">ARGLB_094_00400</name>
</gene>
<dbReference type="Proteomes" id="UP000003828">
    <property type="component" value="Unassembled WGS sequence"/>
</dbReference>
<dbReference type="Pfam" id="PF02682">
    <property type="entry name" value="CT_C_D"/>
    <property type="match status" value="1"/>
</dbReference>
<dbReference type="STRING" id="1077972.ARGLB_094_00400"/>
<evidence type="ECO:0000259" key="1">
    <source>
        <dbReference type="Pfam" id="PF02682"/>
    </source>
</evidence>
<comment type="caution">
    <text evidence="2">The sequence shown here is derived from an EMBL/GenBank/DDBJ whole genome shotgun (WGS) entry which is preliminary data.</text>
</comment>
<dbReference type="OrthoDB" id="9778567at2"/>
<evidence type="ECO:0000313" key="2">
    <source>
        <dbReference type="EMBL" id="GAB15905.1"/>
    </source>
</evidence>